<dbReference type="InterPro" id="IPR053255">
    <property type="entry name" value="EGF-like_domain"/>
</dbReference>
<dbReference type="OMA" id="SECIETA"/>
<feature type="transmembrane region" description="Helical" evidence="1">
    <location>
        <begin position="302"/>
        <end position="323"/>
    </location>
</feature>
<keyword evidence="4" id="KW-1185">Reference proteome</keyword>
<reference evidence="3 4" key="1">
    <citation type="journal article" date="2007" name="Nature">
        <title>Evolution of genes and genomes on the Drosophila phylogeny.</title>
        <authorList>
            <consortium name="Drosophila 12 Genomes Consortium"/>
            <person name="Clark A.G."/>
            <person name="Eisen M.B."/>
            <person name="Smith D.R."/>
            <person name="Bergman C.M."/>
            <person name="Oliver B."/>
            <person name="Markow T.A."/>
            <person name="Kaufman T.C."/>
            <person name="Kellis M."/>
            <person name="Gelbart W."/>
            <person name="Iyer V.N."/>
            <person name="Pollard D.A."/>
            <person name="Sackton T.B."/>
            <person name="Larracuente A.M."/>
            <person name="Singh N.D."/>
            <person name="Abad J.P."/>
            <person name="Abt D.N."/>
            <person name="Adryan B."/>
            <person name="Aguade M."/>
            <person name="Akashi H."/>
            <person name="Anderson W.W."/>
            <person name="Aquadro C.F."/>
            <person name="Ardell D.H."/>
            <person name="Arguello R."/>
            <person name="Artieri C.G."/>
            <person name="Barbash D.A."/>
            <person name="Barker D."/>
            <person name="Barsanti P."/>
            <person name="Batterham P."/>
            <person name="Batzoglou S."/>
            <person name="Begun D."/>
            <person name="Bhutkar A."/>
            <person name="Blanco E."/>
            <person name="Bosak S.A."/>
            <person name="Bradley R.K."/>
            <person name="Brand A.D."/>
            <person name="Brent M.R."/>
            <person name="Brooks A.N."/>
            <person name="Brown R.H."/>
            <person name="Butlin R.K."/>
            <person name="Caggese C."/>
            <person name="Calvi B.R."/>
            <person name="Bernardo de Carvalho A."/>
            <person name="Caspi A."/>
            <person name="Castrezana S."/>
            <person name="Celniker S.E."/>
            <person name="Chang J.L."/>
            <person name="Chapple C."/>
            <person name="Chatterji S."/>
            <person name="Chinwalla A."/>
            <person name="Civetta A."/>
            <person name="Clifton S.W."/>
            <person name="Comeron J.M."/>
            <person name="Costello J.C."/>
            <person name="Coyne J.A."/>
            <person name="Daub J."/>
            <person name="David R.G."/>
            <person name="Delcher A.L."/>
            <person name="Delehaunty K."/>
            <person name="Do C.B."/>
            <person name="Ebling H."/>
            <person name="Edwards K."/>
            <person name="Eickbush T."/>
            <person name="Evans J.D."/>
            <person name="Filipski A."/>
            <person name="Findeiss S."/>
            <person name="Freyhult E."/>
            <person name="Fulton L."/>
            <person name="Fulton R."/>
            <person name="Garcia A.C."/>
            <person name="Gardiner A."/>
            <person name="Garfield D.A."/>
            <person name="Garvin B.E."/>
            <person name="Gibson G."/>
            <person name="Gilbert D."/>
            <person name="Gnerre S."/>
            <person name="Godfrey J."/>
            <person name="Good R."/>
            <person name="Gotea V."/>
            <person name="Gravely B."/>
            <person name="Greenberg A.J."/>
            <person name="Griffiths-Jones S."/>
            <person name="Gross S."/>
            <person name="Guigo R."/>
            <person name="Gustafson E.A."/>
            <person name="Haerty W."/>
            <person name="Hahn M.W."/>
            <person name="Halligan D.L."/>
            <person name="Halpern A.L."/>
            <person name="Halter G.M."/>
            <person name="Han M.V."/>
            <person name="Heger A."/>
            <person name="Hillier L."/>
            <person name="Hinrichs A.S."/>
            <person name="Holmes I."/>
            <person name="Hoskins R.A."/>
            <person name="Hubisz M.J."/>
            <person name="Hultmark D."/>
            <person name="Huntley M.A."/>
            <person name="Jaffe D.B."/>
            <person name="Jagadeeshan S."/>
            <person name="Jeck W.R."/>
            <person name="Johnson J."/>
            <person name="Jones C.D."/>
            <person name="Jordan W.C."/>
            <person name="Karpen G.H."/>
            <person name="Kataoka E."/>
            <person name="Keightley P.D."/>
            <person name="Kheradpour P."/>
            <person name="Kirkness E.F."/>
            <person name="Koerich L.B."/>
            <person name="Kristiansen K."/>
            <person name="Kudrna D."/>
            <person name="Kulathinal R.J."/>
            <person name="Kumar S."/>
            <person name="Kwok R."/>
            <person name="Lander E."/>
            <person name="Langley C.H."/>
            <person name="Lapoint R."/>
            <person name="Lazzaro B.P."/>
            <person name="Lee S.J."/>
            <person name="Levesque L."/>
            <person name="Li R."/>
            <person name="Lin C.F."/>
            <person name="Lin M.F."/>
            <person name="Lindblad-Toh K."/>
            <person name="Llopart A."/>
            <person name="Long M."/>
            <person name="Low L."/>
            <person name="Lozovsky E."/>
            <person name="Lu J."/>
            <person name="Luo M."/>
            <person name="Machado C.A."/>
            <person name="Makalowski W."/>
            <person name="Marzo M."/>
            <person name="Matsuda M."/>
            <person name="Matzkin L."/>
            <person name="McAllister B."/>
            <person name="McBride C.S."/>
            <person name="McKernan B."/>
            <person name="McKernan K."/>
            <person name="Mendez-Lago M."/>
            <person name="Minx P."/>
            <person name="Mollenhauer M.U."/>
            <person name="Montooth K."/>
            <person name="Mount S.M."/>
            <person name="Mu X."/>
            <person name="Myers E."/>
            <person name="Negre B."/>
            <person name="Newfeld S."/>
            <person name="Nielsen R."/>
            <person name="Noor M.A."/>
            <person name="O'Grady P."/>
            <person name="Pachter L."/>
            <person name="Papaceit M."/>
            <person name="Parisi M.J."/>
            <person name="Parisi M."/>
            <person name="Parts L."/>
            <person name="Pedersen J.S."/>
            <person name="Pesole G."/>
            <person name="Phillippy A.M."/>
            <person name="Ponting C.P."/>
            <person name="Pop M."/>
            <person name="Porcelli D."/>
            <person name="Powell J.R."/>
            <person name="Prohaska S."/>
            <person name="Pruitt K."/>
            <person name="Puig M."/>
            <person name="Quesneville H."/>
            <person name="Ram K.R."/>
            <person name="Rand D."/>
            <person name="Rasmussen M.D."/>
            <person name="Reed L.K."/>
            <person name="Reenan R."/>
            <person name="Reily A."/>
            <person name="Remington K.A."/>
            <person name="Rieger T.T."/>
            <person name="Ritchie M.G."/>
            <person name="Robin C."/>
            <person name="Rogers Y.H."/>
            <person name="Rohde C."/>
            <person name="Rozas J."/>
            <person name="Rubenfield M.J."/>
            <person name="Ruiz A."/>
            <person name="Russo S."/>
            <person name="Salzberg S.L."/>
            <person name="Sanchez-Gracia A."/>
            <person name="Saranga D.J."/>
            <person name="Sato H."/>
            <person name="Schaeffer S.W."/>
            <person name="Schatz M.C."/>
            <person name="Schlenke T."/>
            <person name="Schwartz R."/>
            <person name="Segarra C."/>
            <person name="Singh R.S."/>
            <person name="Sirot L."/>
            <person name="Sirota M."/>
            <person name="Sisneros N.B."/>
            <person name="Smith C.D."/>
            <person name="Smith T.F."/>
            <person name="Spieth J."/>
            <person name="Stage D.E."/>
            <person name="Stark A."/>
            <person name="Stephan W."/>
            <person name="Strausberg R.L."/>
            <person name="Strempel S."/>
            <person name="Sturgill D."/>
            <person name="Sutton G."/>
            <person name="Sutton G.G."/>
            <person name="Tao W."/>
            <person name="Teichmann S."/>
            <person name="Tobari Y.N."/>
            <person name="Tomimura Y."/>
            <person name="Tsolas J.M."/>
            <person name="Valente V.L."/>
            <person name="Venter E."/>
            <person name="Venter J.C."/>
            <person name="Vicario S."/>
            <person name="Vieira F.G."/>
            <person name="Vilella A.J."/>
            <person name="Villasante A."/>
            <person name="Walenz B."/>
            <person name="Wang J."/>
            <person name="Wasserman M."/>
            <person name="Watts T."/>
            <person name="Wilson D."/>
            <person name="Wilson R.K."/>
            <person name="Wing R.A."/>
            <person name="Wolfner M.F."/>
            <person name="Wong A."/>
            <person name="Wong G.K."/>
            <person name="Wu C.I."/>
            <person name="Wu G."/>
            <person name="Yamamoto D."/>
            <person name="Yang H.P."/>
            <person name="Yang S.P."/>
            <person name="Yorke J.A."/>
            <person name="Yoshida K."/>
            <person name="Zdobnov E."/>
            <person name="Zhang P."/>
            <person name="Zhang Y."/>
            <person name="Zimin A.V."/>
            <person name="Baldwin J."/>
            <person name="Abdouelleil A."/>
            <person name="Abdulkadir J."/>
            <person name="Abebe A."/>
            <person name="Abera B."/>
            <person name="Abreu J."/>
            <person name="Acer S.C."/>
            <person name="Aftuck L."/>
            <person name="Alexander A."/>
            <person name="An P."/>
            <person name="Anderson E."/>
            <person name="Anderson S."/>
            <person name="Arachi H."/>
            <person name="Azer M."/>
            <person name="Bachantsang P."/>
            <person name="Barry A."/>
            <person name="Bayul T."/>
            <person name="Berlin A."/>
            <person name="Bessette D."/>
            <person name="Bloom T."/>
            <person name="Blye J."/>
            <person name="Boguslavskiy L."/>
            <person name="Bonnet C."/>
            <person name="Boukhgalter B."/>
            <person name="Bourzgui I."/>
            <person name="Brown A."/>
            <person name="Cahill P."/>
            <person name="Channer S."/>
            <person name="Cheshatsang Y."/>
            <person name="Chuda L."/>
            <person name="Citroen M."/>
            <person name="Collymore A."/>
            <person name="Cooke P."/>
            <person name="Costello M."/>
            <person name="D'Aco K."/>
            <person name="Daza R."/>
            <person name="De Haan G."/>
            <person name="DeGray S."/>
            <person name="DeMaso C."/>
            <person name="Dhargay N."/>
            <person name="Dooley K."/>
            <person name="Dooley E."/>
            <person name="Doricent M."/>
            <person name="Dorje P."/>
            <person name="Dorjee K."/>
            <person name="Dupes A."/>
            <person name="Elong R."/>
            <person name="Falk J."/>
            <person name="Farina A."/>
            <person name="Faro S."/>
            <person name="Ferguson D."/>
            <person name="Fisher S."/>
            <person name="Foley C.D."/>
            <person name="Franke A."/>
            <person name="Friedrich D."/>
            <person name="Gadbois L."/>
            <person name="Gearin G."/>
            <person name="Gearin C.R."/>
            <person name="Giannoukos G."/>
            <person name="Goode T."/>
            <person name="Graham J."/>
            <person name="Grandbois E."/>
            <person name="Grewal S."/>
            <person name="Gyaltsen K."/>
            <person name="Hafez N."/>
            <person name="Hagos B."/>
            <person name="Hall J."/>
            <person name="Henson C."/>
            <person name="Hollinger A."/>
            <person name="Honan T."/>
            <person name="Huard M.D."/>
            <person name="Hughes L."/>
            <person name="Hurhula B."/>
            <person name="Husby M.E."/>
            <person name="Kamat A."/>
            <person name="Kanga B."/>
            <person name="Kashin S."/>
            <person name="Khazanovich D."/>
            <person name="Kisner P."/>
            <person name="Lance K."/>
            <person name="Lara M."/>
            <person name="Lee W."/>
            <person name="Lennon N."/>
            <person name="Letendre F."/>
            <person name="LeVine R."/>
            <person name="Lipovsky A."/>
            <person name="Liu X."/>
            <person name="Liu J."/>
            <person name="Liu S."/>
            <person name="Lokyitsang T."/>
            <person name="Lokyitsang Y."/>
            <person name="Lubonja R."/>
            <person name="Lui A."/>
            <person name="MacDonald P."/>
            <person name="Magnisalis V."/>
            <person name="Maru K."/>
            <person name="Matthews C."/>
            <person name="McCusker W."/>
            <person name="McDonough S."/>
            <person name="Mehta T."/>
            <person name="Meldrim J."/>
            <person name="Meneus L."/>
            <person name="Mihai O."/>
            <person name="Mihalev A."/>
            <person name="Mihova T."/>
            <person name="Mittelman R."/>
            <person name="Mlenga V."/>
            <person name="Montmayeur A."/>
            <person name="Mulrain L."/>
            <person name="Navidi A."/>
            <person name="Naylor J."/>
            <person name="Negash T."/>
            <person name="Nguyen T."/>
            <person name="Nguyen N."/>
            <person name="Nicol R."/>
            <person name="Norbu C."/>
            <person name="Norbu N."/>
            <person name="Novod N."/>
            <person name="O'Neill B."/>
            <person name="Osman S."/>
            <person name="Markiewicz E."/>
            <person name="Oyono O.L."/>
            <person name="Patti C."/>
            <person name="Phunkhang P."/>
            <person name="Pierre F."/>
            <person name="Priest M."/>
            <person name="Raghuraman S."/>
            <person name="Rege F."/>
            <person name="Reyes R."/>
            <person name="Rise C."/>
            <person name="Rogov P."/>
            <person name="Ross K."/>
            <person name="Ryan E."/>
            <person name="Settipalli S."/>
            <person name="Shea T."/>
            <person name="Sherpa N."/>
            <person name="Shi L."/>
            <person name="Shih D."/>
            <person name="Sparrow T."/>
            <person name="Spaulding J."/>
            <person name="Stalker J."/>
            <person name="Stange-Thomann N."/>
            <person name="Stavropoulos S."/>
            <person name="Stone C."/>
            <person name="Strader C."/>
            <person name="Tesfaye S."/>
            <person name="Thomson T."/>
            <person name="Thoulutsang Y."/>
            <person name="Thoulutsang D."/>
            <person name="Topham K."/>
            <person name="Topping I."/>
            <person name="Tsamla T."/>
            <person name="Vassiliev H."/>
            <person name="Vo A."/>
            <person name="Wangchuk T."/>
            <person name="Wangdi T."/>
            <person name="Weiand M."/>
            <person name="Wilkinson J."/>
            <person name="Wilson A."/>
            <person name="Yadav S."/>
            <person name="Young G."/>
            <person name="Yu Q."/>
            <person name="Zembek L."/>
            <person name="Zhong D."/>
            <person name="Zimmer A."/>
            <person name="Zwirko Z."/>
            <person name="Jaffe D.B."/>
            <person name="Alvarez P."/>
            <person name="Brockman W."/>
            <person name="Butler J."/>
            <person name="Chin C."/>
            <person name="Gnerre S."/>
            <person name="Grabherr M."/>
            <person name="Kleber M."/>
            <person name="Mauceli E."/>
            <person name="MacCallum I."/>
        </authorList>
    </citation>
    <scope>NUCLEOTIDE SEQUENCE [LARGE SCALE GENOMIC DNA]</scope>
    <source>
        <strain evidence="4">Tucson 15287-2541.00</strain>
    </source>
</reference>
<evidence type="ECO:0000256" key="1">
    <source>
        <dbReference type="SAM" id="Phobius"/>
    </source>
</evidence>
<name>B4JD76_DROGR</name>
<dbReference type="EMBL" id="CH916368">
    <property type="protein sequence ID" value="EDW03249.1"/>
    <property type="molecule type" value="Genomic_DNA"/>
</dbReference>
<dbReference type="PhylomeDB" id="B4JD76"/>
<evidence type="ECO:0000313" key="4">
    <source>
        <dbReference type="Proteomes" id="UP000001070"/>
    </source>
</evidence>
<protein>
    <submittedName>
        <fullName evidence="3">GH11135</fullName>
    </submittedName>
</protein>
<feature type="domain" description="EGF-like" evidence="2">
    <location>
        <begin position="99"/>
        <end position="137"/>
    </location>
</feature>
<dbReference type="SMART" id="SM00181">
    <property type="entry name" value="EGF"/>
    <property type="match status" value="4"/>
</dbReference>
<gene>
    <name evidence="3" type="primary">Dgri\GH11135</name>
    <name evidence="3" type="ORF">Dgri_GH11135</name>
</gene>
<keyword evidence="1" id="KW-0812">Transmembrane</keyword>
<dbReference type="FunCoup" id="B4JD76">
    <property type="interactions" value="25"/>
</dbReference>
<evidence type="ECO:0000259" key="2">
    <source>
        <dbReference type="SMART" id="SM00181"/>
    </source>
</evidence>
<dbReference type="Proteomes" id="UP000001070">
    <property type="component" value="Unassembled WGS sequence"/>
</dbReference>
<accession>B4JD76</accession>
<dbReference type="eggNOG" id="KOG1218">
    <property type="taxonomic scope" value="Eukaryota"/>
</dbReference>
<dbReference type="InParanoid" id="B4JD76"/>
<dbReference type="InterPro" id="IPR000742">
    <property type="entry name" value="EGF"/>
</dbReference>
<dbReference type="KEGG" id="dgr:6562563"/>
<keyword evidence="1" id="KW-0472">Membrane</keyword>
<organism evidence="4">
    <name type="scientific">Drosophila grimshawi</name>
    <name type="common">Hawaiian fruit fly</name>
    <name type="synonym">Idiomyia grimshawi</name>
    <dbReference type="NCBI Taxonomy" id="7222"/>
    <lineage>
        <taxon>Eukaryota</taxon>
        <taxon>Metazoa</taxon>
        <taxon>Ecdysozoa</taxon>
        <taxon>Arthropoda</taxon>
        <taxon>Hexapoda</taxon>
        <taxon>Insecta</taxon>
        <taxon>Pterygota</taxon>
        <taxon>Neoptera</taxon>
        <taxon>Endopterygota</taxon>
        <taxon>Diptera</taxon>
        <taxon>Brachycera</taxon>
        <taxon>Muscomorpha</taxon>
        <taxon>Ephydroidea</taxon>
        <taxon>Drosophilidae</taxon>
        <taxon>Drosophila</taxon>
        <taxon>Hawaiian Drosophila</taxon>
    </lineage>
</organism>
<keyword evidence="1" id="KW-1133">Transmembrane helix</keyword>
<sequence>MVPVMKQRTTIKQPPKWKVWKKAQRVTEFYNTHEEQLSYKLILECCPGYMQVESGLCEPICDRGCPAYASCVAPQRCQCTRGYISAVAHRDGSHYCEPICERGCLIGSQCVAPNTCACKDGFKSLPPNGDAISAPCEPICTLGDGCANGQCVDVERCVCNRGYQWSEESSTCVANTDVQEESNDDFTELRDYLSSTAKATTFASVVAADCEDGFVFYSGECRAELFESNEPSAVKDCRQFDCGPNQSCSEQGNCICNAGYVEVLADDEDVKKNSTLSCRPSLFDQLLGIDETTDDEDELNSLTILIVGMATVVLLMIVILGLLGGMRRLRGQPETEPREQTLQCEFTQKSYDLDESVP</sequence>
<feature type="domain" description="EGF-like" evidence="2">
    <location>
        <begin position="60"/>
        <end position="97"/>
    </location>
</feature>
<dbReference type="PANTHER" id="PTHR24047">
    <property type="entry name" value="FI01909P-RELATED"/>
    <property type="match status" value="1"/>
</dbReference>
<dbReference type="HOGENOM" id="CLU_694987_0_0_1"/>
<dbReference type="OrthoDB" id="409374at2759"/>
<proteinExistence type="predicted"/>
<feature type="domain" description="EGF-like" evidence="2">
    <location>
        <begin position="236"/>
        <end position="279"/>
    </location>
</feature>
<evidence type="ECO:0000313" key="3">
    <source>
        <dbReference type="EMBL" id="EDW03249.1"/>
    </source>
</evidence>
<dbReference type="PANTHER" id="PTHR24047:SF29">
    <property type="entry name" value="EATER-RELATED"/>
    <property type="match status" value="1"/>
</dbReference>
<dbReference type="AlphaFoldDB" id="B4JD76"/>
<dbReference type="Gene3D" id="2.10.25.10">
    <property type="entry name" value="Laminin"/>
    <property type="match status" value="3"/>
</dbReference>
<feature type="domain" description="EGF-like" evidence="2">
    <location>
        <begin position="139"/>
        <end position="173"/>
    </location>
</feature>